<evidence type="ECO:0000313" key="3">
    <source>
        <dbReference type="Proteomes" id="UP000549971"/>
    </source>
</evidence>
<dbReference type="InterPro" id="IPR011200">
    <property type="entry name" value="UCP012608"/>
</dbReference>
<protein>
    <recommendedName>
        <fullName evidence="4">DUF2332 domain-containing protein</fullName>
    </recommendedName>
</protein>
<dbReference type="AlphaFoldDB" id="A0A7W9MU59"/>
<reference evidence="2 3" key="1">
    <citation type="submission" date="2020-08" db="EMBL/GenBank/DDBJ databases">
        <title>Sequencing the genomes of 1000 actinobacteria strains.</title>
        <authorList>
            <person name="Klenk H.-P."/>
        </authorList>
    </citation>
    <scope>NUCLEOTIDE SEQUENCE [LARGE SCALE GENOMIC DNA]</scope>
    <source>
        <strain evidence="2 3">DSM 28967</strain>
    </source>
</reference>
<name>A0A7W9MU59_9ACTN</name>
<feature type="compositionally biased region" description="Polar residues" evidence="1">
    <location>
        <begin position="216"/>
        <end position="231"/>
    </location>
</feature>
<dbReference type="Proteomes" id="UP000549971">
    <property type="component" value="Unassembled WGS sequence"/>
</dbReference>
<feature type="region of interest" description="Disordered" evidence="1">
    <location>
        <begin position="171"/>
        <end position="235"/>
    </location>
</feature>
<evidence type="ECO:0000313" key="2">
    <source>
        <dbReference type="EMBL" id="MBB5836491.1"/>
    </source>
</evidence>
<dbReference type="RefSeq" id="WP_337925761.1">
    <property type="nucleotide sequence ID" value="NZ_JACHMY010000001.1"/>
</dbReference>
<dbReference type="EMBL" id="JACHMY010000001">
    <property type="protein sequence ID" value="MBB5836491.1"/>
    <property type="molecule type" value="Genomic_DNA"/>
</dbReference>
<evidence type="ECO:0000256" key="1">
    <source>
        <dbReference type="SAM" id="MobiDB-lite"/>
    </source>
</evidence>
<comment type="caution">
    <text evidence="2">The sequence shown here is derived from an EMBL/GenBank/DDBJ whole genome shotgun (WGS) entry which is preliminary data.</text>
</comment>
<accession>A0A7W9MU59</accession>
<sequence>MDVVEAFQLQAIACEELGSPLYADLLRRLVDDYELGGVTTRVLAGHEQDPGPSALALRLLGSVHRLVLAGEAPELAVFYPSTGGEWDPVLGWEAFEQVLQSRGAELQNLLGQAPQTNEVGRATALYGGLLRLHEVVPLPVRLFEIGASGGLNLRADCFRYEAAVDASQVGTTASGADPAASPATPGAGLTTSQVGTTASGADPRTSLAAPTASGADLTTSQVSTTPNTPSDESVPAQTLVFGAPNSPVVFTDAWSGRPMIPAPDLRIAERVGSDISPVNPLTPDGALTLTSYVWPDMTDRLNRLRGALEIARAVPADVHREDAVSFLRNLELSEGHVTVVWHSVMWQYLTPADQTAADAAIAALGERATASTPLARLCLEPMRRTPGAPYEFLIVLRTWPGGVRRVLGHAAPHGLPAVWE</sequence>
<proteinExistence type="predicted"/>
<organism evidence="2 3">
    <name type="scientific">Kribbella italica</name>
    <dbReference type="NCBI Taxonomy" id="1540520"/>
    <lineage>
        <taxon>Bacteria</taxon>
        <taxon>Bacillati</taxon>
        <taxon>Actinomycetota</taxon>
        <taxon>Actinomycetes</taxon>
        <taxon>Propionibacteriales</taxon>
        <taxon>Kribbellaceae</taxon>
        <taxon>Kribbella</taxon>
    </lineage>
</organism>
<gene>
    <name evidence="2" type="ORF">HDA39_003225</name>
</gene>
<evidence type="ECO:0008006" key="4">
    <source>
        <dbReference type="Google" id="ProtNLM"/>
    </source>
</evidence>
<keyword evidence="3" id="KW-1185">Reference proteome</keyword>
<dbReference type="Pfam" id="PF10094">
    <property type="entry name" value="DUF2332"/>
    <property type="match status" value="2"/>
</dbReference>
<feature type="compositionally biased region" description="Polar residues" evidence="1">
    <location>
        <begin position="189"/>
        <end position="199"/>
    </location>
</feature>